<keyword evidence="1" id="KW-0472">Membrane</keyword>
<reference evidence="2" key="1">
    <citation type="journal article" date="2021" name="PeerJ">
        <title>Extensive microbial diversity within the chicken gut microbiome revealed by metagenomics and culture.</title>
        <authorList>
            <person name="Gilroy R."/>
            <person name="Ravi A."/>
            <person name="Getino M."/>
            <person name="Pursley I."/>
            <person name="Horton D.L."/>
            <person name="Alikhan N.F."/>
            <person name="Baker D."/>
            <person name="Gharbi K."/>
            <person name="Hall N."/>
            <person name="Watson M."/>
            <person name="Adriaenssens E.M."/>
            <person name="Foster-Nyarko E."/>
            <person name="Jarju S."/>
            <person name="Secka A."/>
            <person name="Antonio M."/>
            <person name="Oren A."/>
            <person name="Chaudhuri R.R."/>
            <person name="La Ragione R."/>
            <person name="Hildebrand F."/>
            <person name="Pallen M.J."/>
        </authorList>
    </citation>
    <scope>NUCLEOTIDE SEQUENCE</scope>
    <source>
        <strain evidence="2">CHK178-16964</strain>
    </source>
</reference>
<evidence type="ECO:0000313" key="2">
    <source>
        <dbReference type="EMBL" id="HJA71705.1"/>
    </source>
</evidence>
<proteinExistence type="predicted"/>
<keyword evidence="1" id="KW-1133">Transmembrane helix</keyword>
<evidence type="ECO:0000256" key="1">
    <source>
        <dbReference type="SAM" id="Phobius"/>
    </source>
</evidence>
<accession>A0A9D2HJ17</accession>
<feature type="non-terminal residue" evidence="2">
    <location>
        <position position="1"/>
    </location>
</feature>
<sequence length="80" mass="9038">LLYAFRLHARIAEQLAADSSLAWQYAAIDGIPAYAYVIIGVSITVIFAALFARLSMGTSYLEFLKKFQAVREKEEDHRDI</sequence>
<reference evidence="2" key="2">
    <citation type="submission" date="2021-04" db="EMBL/GenBank/DDBJ databases">
        <authorList>
            <person name="Gilroy R."/>
        </authorList>
    </citation>
    <scope>NUCLEOTIDE SEQUENCE</scope>
    <source>
        <strain evidence="2">CHK178-16964</strain>
    </source>
</reference>
<dbReference type="AlphaFoldDB" id="A0A9D2HJ17"/>
<protein>
    <submittedName>
        <fullName evidence="2">Uncharacterized protein</fullName>
    </submittedName>
</protein>
<comment type="caution">
    <text evidence="2">The sequence shown here is derived from an EMBL/GenBank/DDBJ whole genome shotgun (WGS) entry which is preliminary data.</text>
</comment>
<gene>
    <name evidence="2" type="ORF">IAA07_09045</name>
</gene>
<dbReference type="Proteomes" id="UP000823900">
    <property type="component" value="Unassembled WGS sequence"/>
</dbReference>
<dbReference type="EMBL" id="DWZA01000078">
    <property type="protein sequence ID" value="HJA71705.1"/>
    <property type="molecule type" value="Genomic_DNA"/>
</dbReference>
<evidence type="ECO:0000313" key="3">
    <source>
        <dbReference type="Proteomes" id="UP000823900"/>
    </source>
</evidence>
<keyword evidence="1" id="KW-0812">Transmembrane</keyword>
<feature type="transmembrane region" description="Helical" evidence="1">
    <location>
        <begin position="33"/>
        <end position="56"/>
    </location>
</feature>
<name>A0A9D2HJ17_9FIRM</name>
<organism evidence="2 3">
    <name type="scientific">Candidatus Lachnoclostridium stercoravium</name>
    <dbReference type="NCBI Taxonomy" id="2838633"/>
    <lineage>
        <taxon>Bacteria</taxon>
        <taxon>Bacillati</taxon>
        <taxon>Bacillota</taxon>
        <taxon>Clostridia</taxon>
        <taxon>Lachnospirales</taxon>
        <taxon>Lachnospiraceae</taxon>
    </lineage>
</organism>